<feature type="compositionally biased region" description="Polar residues" evidence="1">
    <location>
        <begin position="1329"/>
        <end position="1349"/>
    </location>
</feature>
<dbReference type="Gene3D" id="3.80.10.10">
    <property type="entry name" value="Ribonuclease Inhibitor"/>
    <property type="match status" value="1"/>
</dbReference>
<accession>A0ABR2JTX0</accession>
<comment type="caution">
    <text evidence="2">The sequence shown here is derived from an EMBL/GenBank/DDBJ whole genome shotgun (WGS) entry which is preliminary data.</text>
</comment>
<dbReference type="PANTHER" id="PTHR48176:SF1">
    <property type="entry name" value="DDRGK DOMAIN-CONTAINING PROTEIN 1"/>
    <property type="match status" value="1"/>
</dbReference>
<dbReference type="InterPro" id="IPR050899">
    <property type="entry name" value="DDRGK_domain-containing"/>
</dbReference>
<keyword evidence="3" id="KW-1185">Reference proteome</keyword>
<feature type="region of interest" description="Disordered" evidence="1">
    <location>
        <begin position="1476"/>
        <end position="1515"/>
    </location>
</feature>
<protein>
    <submittedName>
        <fullName evidence="2">Uncharacterized protein</fullName>
    </submittedName>
</protein>
<dbReference type="SUPFAM" id="SSF52047">
    <property type="entry name" value="RNI-like"/>
    <property type="match status" value="1"/>
</dbReference>
<sequence>MAYFYYKESTKNFPPLGHPLLPPLFIEAGKMPTHNPDKTKSCIILVNLAGIYFLRPVKLQKTYKISKFLSSFSITEIIYQEKKRTILARRDSVYIQSPHMDDAIISLVSARKFLLQRLYEKNAVKFTNFPFQPNLNMSPPMNASLLILQYICYCIQHEIPPDDNGIIPIFQKYDFKRHSILTFNENCIAPIVLKCLSRPLLLLDTITTLHFKNFAPYSACRIIHKVMRHQLKYRNIILDGYLHLVPEQLRLKKLSPKSIISIVIQNCRLPEETLIRFFDEFTEFNGEVQRLSLKNIVITGNAWKDLLNVLTTCRAFRTLEIFELENIEGSQLYEDQINEGLQAINKHCRFIQKFSISSWSQPQLYASIEPFFANSFLYELILKGQNITQPFSESTRLPRCIHHLDFSRCNFTIASLKSLFTFLSKTPDHIPISLGLADIVLPSTQWRQFYQELSSVNQINFITELDWSGNAIDPNYINDMVSYFFTLNPIRFLSVDRIFGNNKIQDFNKFFSAIPHGKLKGLSIGGSIEQNFSGNFSALLKGINPVCPISILHLVGQKMQPEDIQPFLNFMNENSTLCEIFIDDTSISNGIKFCELYDHIFGSKISIIGRPEIDLNRLFGPNSYSDNNRDDLSQFRERITKYAPASSKSIRSFFFSRNEFHKDFDQNQYITFVQRFPTIFYDPDDIDPFQLQYKSPKPSFPSLLVLGRLKLSVKTLSDLHAACLVEPMKLPPYSTPVKTKNEAVLESGYNDYDTLNNYMAMNQLSSIGGSIPFSLDSMTSTHVFSPSSSHRQIPKQEQSSADNIIIDQKDQQQQQPSQFYDQQFTPDPDFLNKSQKIDLSSASTSENLYPAFDSQFVPDPYFLQSQTNNQFQQLEPQQALQPLEPLQPIDQLPPQQLLQPLEPLQPQQPLMPLEPLQPLDQLPPQQSLQPLDSQQPLKPLEPQQPLQPLESQQPLQPLEQQNLEQQNLEQPQLQSLESLFQQTQQLNQNQDSSQQFNLNSDFQFELSSDQFKPFNLEEPQFAPDPNFIPSSEPFNHFDSNEEYVPAYIPDPNIDLMIDPNGFNSQQVQPNPPINENLNIAPPPPLQETSDDHINTTNTDIFATTNNQQPLVLPSLDSFQALQTEPIPQQPPLQSSVFIPPLEQTASKEIQQTEPFQQPAFIPQPEPLTTNQYQQQSNQEFQQHSFIPPPIQSQQNPQFESLQQHSFIPPPIQILQPNIEDQQQQIIQQQQPPQIEHPQHQIIEKYEVVHEEPAPVQPEPQIQQPLPQAPPIEPLQQHSFIPPPIPVNPNQSPFIPPPFNPGQMSQIPPPLRASATPAAPPPLIPPPINSQPKLTRDTSSQMQQQDENLSQDLSLEKQIQMLERQNELLEKERERIELRKRERERIEREKREKEKIESEKHETGGIENEKLEKDRIEKERLERERLEHERLEHERLEHERLEKERLEKERIERERIELERLENERRERERIELEKRERERIGREQSENDLDLLAQSQAPPKRRGFSYIPNQPRRGPPVMLQKMTLITKKVVKKNRFPSAAGLLDLPRAPSYSRQPITPGPKTVNIPQSGQVSIPSITELPVPQAREKKKSFDDFDIPDLITYKSKASTNKLRDLTVFDHKYENDILAFYENPNGMPFKLLQTTPQSSIVVCEMTHPLQTRRRNQFPHVTILGVPSEW</sequence>
<feature type="region of interest" description="Disordered" evidence="1">
    <location>
        <begin position="1378"/>
        <end position="1414"/>
    </location>
</feature>
<evidence type="ECO:0000313" key="2">
    <source>
        <dbReference type="EMBL" id="KAK8882330.1"/>
    </source>
</evidence>
<name>A0ABR2JTX0_9EUKA</name>
<dbReference type="InterPro" id="IPR032675">
    <property type="entry name" value="LRR_dom_sf"/>
</dbReference>
<organism evidence="2 3">
    <name type="scientific">Tritrichomonas musculus</name>
    <dbReference type="NCBI Taxonomy" id="1915356"/>
    <lineage>
        <taxon>Eukaryota</taxon>
        <taxon>Metamonada</taxon>
        <taxon>Parabasalia</taxon>
        <taxon>Tritrichomonadida</taxon>
        <taxon>Tritrichomonadidae</taxon>
        <taxon>Tritrichomonas</taxon>
    </lineage>
</organism>
<reference evidence="2 3" key="1">
    <citation type="submission" date="2024-04" db="EMBL/GenBank/DDBJ databases">
        <title>Tritrichomonas musculus Genome.</title>
        <authorList>
            <person name="Alves-Ferreira E."/>
            <person name="Grigg M."/>
            <person name="Lorenzi H."/>
            <person name="Galac M."/>
        </authorList>
    </citation>
    <scope>NUCLEOTIDE SEQUENCE [LARGE SCALE GENOMIC DNA]</scope>
    <source>
        <strain evidence="2 3">EAF2021</strain>
    </source>
</reference>
<feature type="compositionally biased region" description="Pro residues" evidence="1">
    <location>
        <begin position="1317"/>
        <end position="1328"/>
    </location>
</feature>
<dbReference type="PANTHER" id="PTHR48176">
    <property type="entry name" value="DDRGK DOMAIN-CONTAINING PROTEIN 1"/>
    <property type="match status" value="1"/>
</dbReference>
<dbReference type="EMBL" id="JAPFFF010000009">
    <property type="protein sequence ID" value="KAK8882330.1"/>
    <property type="molecule type" value="Genomic_DNA"/>
</dbReference>
<feature type="compositionally biased region" description="Low complexity" evidence="1">
    <location>
        <begin position="811"/>
        <end position="823"/>
    </location>
</feature>
<feature type="region of interest" description="Disordered" evidence="1">
    <location>
        <begin position="1251"/>
        <end position="1349"/>
    </location>
</feature>
<proteinExistence type="predicted"/>
<dbReference type="Proteomes" id="UP001470230">
    <property type="component" value="Unassembled WGS sequence"/>
</dbReference>
<evidence type="ECO:0000313" key="3">
    <source>
        <dbReference type="Proteomes" id="UP001470230"/>
    </source>
</evidence>
<feature type="region of interest" description="Disordered" evidence="1">
    <location>
        <begin position="906"/>
        <end position="952"/>
    </location>
</feature>
<gene>
    <name evidence="2" type="ORF">M9Y10_044972</name>
</gene>
<feature type="compositionally biased region" description="Basic and acidic residues" evidence="1">
    <location>
        <begin position="1476"/>
        <end position="1485"/>
    </location>
</feature>
<feature type="region of interest" description="Disordered" evidence="1">
    <location>
        <begin position="809"/>
        <end position="828"/>
    </location>
</feature>
<evidence type="ECO:0000256" key="1">
    <source>
        <dbReference type="SAM" id="MobiDB-lite"/>
    </source>
</evidence>